<keyword evidence="2" id="KW-1185">Reference proteome</keyword>
<organism evidence="1 2">
    <name type="scientific">Racocetra persica</name>
    <dbReference type="NCBI Taxonomy" id="160502"/>
    <lineage>
        <taxon>Eukaryota</taxon>
        <taxon>Fungi</taxon>
        <taxon>Fungi incertae sedis</taxon>
        <taxon>Mucoromycota</taxon>
        <taxon>Glomeromycotina</taxon>
        <taxon>Glomeromycetes</taxon>
        <taxon>Diversisporales</taxon>
        <taxon>Gigasporaceae</taxon>
        <taxon>Racocetra</taxon>
    </lineage>
</organism>
<reference evidence="1" key="1">
    <citation type="submission" date="2021-06" db="EMBL/GenBank/DDBJ databases">
        <authorList>
            <person name="Kallberg Y."/>
            <person name="Tangrot J."/>
            <person name="Rosling A."/>
        </authorList>
    </citation>
    <scope>NUCLEOTIDE SEQUENCE</scope>
    <source>
        <strain evidence="1">MA461A</strain>
    </source>
</reference>
<gene>
    <name evidence="1" type="ORF">RPERSI_LOCUS8498</name>
</gene>
<sequence>MLLSVNLSIDPLVATEIIPDVVENFVLEATLDIKYGEKKADFGNEISIEETQKAPEVSFKIGEADPNFRYTLIMTDPDAPSRKEPTKREWRHWVVGNIPSDGNLSEATHLDDYQGPAPPPNTDFHRYVFLLYRQPTPHINYPKLNTVERPGFKARQFAKEHELKLVSANFFTCKRY</sequence>
<proteinExistence type="predicted"/>
<dbReference type="Proteomes" id="UP000789920">
    <property type="component" value="Unassembled WGS sequence"/>
</dbReference>
<dbReference type="EMBL" id="CAJVQC010015393">
    <property type="protein sequence ID" value="CAG8666613.1"/>
    <property type="molecule type" value="Genomic_DNA"/>
</dbReference>
<evidence type="ECO:0000313" key="1">
    <source>
        <dbReference type="EMBL" id="CAG8666613.1"/>
    </source>
</evidence>
<name>A0ACA9NMS7_9GLOM</name>
<comment type="caution">
    <text evidence="1">The sequence shown here is derived from an EMBL/GenBank/DDBJ whole genome shotgun (WGS) entry which is preliminary data.</text>
</comment>
<evidence type="ECO:0000313" key="2">
    <source>
        <dbReference type="Proteomes" id="UP000789920"/>
    </source>
</evidence>
<protein>
    <submittedName>
        <fullName evidence="1">10921_t:CDS:1</fullName>
    </submittedName>
</protein>
<accession>A0ACA9NMS7</accession>